<name>X0WD27_9ZZZZ</name>
<gene>
    <name evidence="1" type="ORF">S01H1_73322</name>
</gene>
<dbReference type="EMBL" id="BARS01048987">
    <property type="protein sequence ID" value="GAG28884.1"/>
    <property type="molecule type" value="Genomic_DNA"/>
</dbReference>
<accession>X0WD27</accession>
<dbReference type="InterPro" id="IPR011047">
    <property type="entry name" value="Quinoprotein_ADH-like_sf"/>
</dbReference>
<sequence length="156" mass="17148">LSYNESSVFGYGRDKYISGNTGQWQGGEKYQLFAYDRDSGKQPSGKNLEYRWTKQVPLLVSAMVVAGDTIFIAGRPDIIMTQAEKGYGALILENPQQALDAWQGKKGALLWSVSAKDGKKLAEYKLKSLPVFDGMVAANAKLYISTQDGHLLCMGN</sequence>
<dbReference type="InterPro" id="IPR015943">
    <property type="entry name" value="WD40/YVTN_repeat-like_dom_sf"/>
</dbReference>
<evidence type="ECO:0008006" key="2">
    <source>
        <dbReference type="Google" id="ProtNLM"/>
    </source>
</evidence>
<dbReference type="AlphaFoldDB" id="X0WD27"/>
<protein>
    <recommendedName>
        <fullName evidence="2">Pyrrolo-quinoline quinone</fullName>
    </recommendedName>
</protein>
<dbReference type="Gene3D" id="2.130.10.10">
    <property type="entry name" value="YVTN repeat-like/Quinoprotein amine dehydrogenase"/>
    <property type="match status" value="1"/>
</dbReference>
<organism evidence="1">
    <name type="scientific">marine sediment metagenome</name>
    <dbReference type="NCBI Taxonomy" id="412755"/>
    <lineage>
        <taxon>unclassified sequences</taxon>
        <taxon>metagenomes</taxon>
        <taxon>ecological metagenomes</taxon>
    </lineage>
</organism>
<proteinExistence type="predicted"/>
<evidence type="ECO:0000313" key="1">
    <source>
        <dbReference type="EMBL" id="GAG28884.1"/>
    </source>
</evidence>
<feature type="non-terminal residue" evidence="1">
    <location>
        <position position="1"/>
    </location>
</feature>
<dbReference type="SUPFAM" id="SSF50998">
    <property type="entry name" value="Quinoprotein alcohol dehydrogenase-like"/>
    <property type="match status" value="1"/>
</dbReference>
<reference evidence="1" key="1">
    <citation type="journal article" date="2014" name="Front. Microbiol.">
        <title>High frequency of phylogenetically diverse reductive dehalogenase-homologous genes in deep subseafloor sedimentary metagenomes.</title>
        <authorList>
            <person name="Kawai M."/>
            <person name="Futagami T."/>
            <person name="Toyoda A."/>
            <person name="Takaki Y."/>
            <person name="Nishi S."/>
            <person name="Hori S."/>
            <person name="Arai W."/>
            <person name="Tsubouchi T."/>
            <person name="Morono Y."/>
            <person name="Uchiyama I."/>
            <person name="Ito T."/>
            <person name="Fujiyama A."/>
            <person name="Inagaki F."/>
            <person name="Takami H."/>
        </authorList>
    </citation>
    <scope>NUCLEOTIDE SEQUENCE</scope>
    <source>
        <strain evidence="1">Expedition CK06-06</strain>
    </source>
</reference>
<comment type="caution">
    <text evidence="1">The sequence shown here is derived from an EMBL/GenBank/DDBJ whole genome shotgun (WGS) entry which is preliminary data.</text>
</comment>